<name>A0AA46TNW1_9GAMM</name>
<evidence type="ECO:0000259" key="1">
    <source>
        <dbReference type="Pfam" id="PF08242"/>
    </source>
</evidence>
<keyword evidence="4" id="KW-1185">Reference proteome</keyword>
<dbReference type="EMBL" id="CP096973">
    <property type="protein sequence ID" value="UYO73496.1"/>
    <property type="molecule type" value="Genomic_DNA"/>
</dbReference>
<feature type="domain" description="Methyltransferase regulatory" evidence="2">
    <location>
        <begin position="219"/>
        <end position="301"/>
    </location>
</feature>
<protein>
    <submittedName>
        <fullName evidence="3">Class I SAM-dependent methyltransferase</fullName>
    </submittedName>
</protein>
<dbReference type="Pfam" id="PF08242">
    <property type="entry name" value="Methyltransf_12"/>
    <property type="match status" value="1"/>
</dbReference>
<proteinExistence type="predicted"/>
<organism evidence="3 4">
    <name type="scientific">Halomonas qinghailakensis</name>
    <dbReference type="NCBI Taxonomy" id="2937790"/>
    <lineage>
        <taxon>Bacteria</taxon>
        <taxon>Pseudomonadati</taxon>
        <taxon>Pseudomonadota</taxon>
        <taxon>Gammaproteobacteria</taxon>
        <taxon>Oceanospirillales</taxon>
        <taxon>Halomonadaceae</taxon>
        <taxon>Halomonas</taxon>
    </lineage>
</organism>
<dbReference type="GO" id="GO:0032259">
    <property type="term" value="P:methylation"/>
    <property type="evidence" value="ECO:0007669"/>
    <property type="project" value="UniProtKB-KW"/>
</dbReference>
<dbReference type="InterPro" id="IPR018773">
    <property type="entry name" value="MeTrfase_reg_dom_prd"/>
</dbReference>
<dbReference type="Proteomes" id="UP001164935">
    <property type="component" value="Chromosome"/>
</dbReference>
<dbReference type="Pfam" id="PF10119">
    <property type="entry name" value="MethyTransf_Reg"/>
    <property type="match status" value="1"/>
</dbReference>
<accession>A0AA46TNW1</accession>
<evidence type="ECO:0000313" key="4">
    <source>
        <dbReference type="Proteomes" id="UP001164935"/>
    </source>
</evidence>
<gene>
    <name evidence="3" type="ORF">M0220_11440</name>
</gene>
<dbReference type="GO" id="GO:0008168">
    <property type="term" value="F:methyltransferase activity"/>
    <property type="evidence" value="ECO:0007669"/>
    <property type="project" value="UniProtKB-KW"/>
</dbReference>
<dbReference type="PANTHER" id="PTHR43667">
    <property type="entry name" value="CYCLOPROPANE-FATTY-ACYL-PHOSPHOLIPID SYNTHASE"/>
    <property type="match status" value="1"/>
</dbReference>
<dbReference type="InterPro" id="IPR013217">
    <property type="entry name" value="Methyltransf_12"/>
</dbReference>
<dbReference type="AlphaFoldDB" id="A0AA46TNW1"/>
<keyword evidence="3" id="KW-0489">Methyltransferase</keyword>
<dbReference type="RefSeq" id="WP_051690189.1">
    <property type="nucleotide sequence ID" value="NZ_CP096973.1"/>
</dbReference>
<evidence type="ECO:0000259" key="2">
    <source>
        <dbReference type="Pfam" id="PF10119"/>
    </source>
</evidence>
<dbReference type="PANTHER" id="PTHR43667:SF2">
    <property type="entry name" value="FATTY ACID C-METHYL TRANSFERASE"/>
    <property type="match status" value="1"/>
</dbReference>
<evidence type="ECO:0000313" key="3">
    <source>
        <dbReference type="EMBL" id="UYO73496.1"/>
    </source>
</evidence>
<dbReference type="InterPro" id="IPR050723">
    <property type="entry name" value="CFA/CMAS"/>
</dbReference>
<dbReference type="Gene3D" id="3.40.50.150">
    <property type="entry name" value="Vaccinia Virus protein VP39"/>
    <property type="match status" value="1"/>
</dbReference>
<dbReference type="KEGG" id="hqn:M0220_11440"/>
<sequence>MTKDLVSLLKQSYDSVPYESHPFPQTAPEHLHALAFLFGLDAPDPATARVLEIGCSAGENIFPYAARNPQAQVVGIDLSDVQINHGKARLNEIGLANVRLQAVNIEEIGKAEQPYDYIICHGVFSWVPTSVQQAILRVCSENLSESGIAYISYNTYPGWKTKEIIRDAMLLRGAERVTPEEKLSYAMGMVDFLQQVSLDNSVLRKVLDENADHIRQGKASYLLHEFLEPCNQPMYFKDFMALAGEYGLGYLAEAEPNTMFLSNYASSIAEPLSKEVTHQEQLEQYLDFVRNRAFRQTLLVHKSQQAKIRYALDAERLQKFYVAGVFFDHQITSDTRQPKTYTDWRGGEVIPGSALEYAFMEALSKVYPATLNVDQLTAALIASGQLSTGQDARALALAFLETYVIRGHVRIRTHVASQMATVNAEAEADPATVKWQWHSGVIRHGNGWATSPWHEMVALSPLAMVLAKLLETPVSFEQLKTATSVALEKGEISLLQDGKPSHLTKDSKGPASTHYLQAALESMLRTYQRHGVLAAINASNSANEHNV</sequence>
<dbReference type="InterPro" id="IPR029063">
    <property type="entry name" value="SAM-dependent_MTases_sf"/>
</dbReference>
<feature type="domain" description="Methyltransferase type 12" evidence="1">
    <location>
        <begin position="51"/>
        <end position="148"/>
    </location>
</feature>
<keyword evidence="3" id="KW-0808">Transferase</keyword>
<reference evidence="3" key="1">
    <citation type="submission" date="2022-05" db="EMBL/GenBank/DDBJ databases">
        <title>Complete sequence of a novel PHA-producing Halomonas strain.</title>
        <authorList>
            <person name="Zheng Z."/>
        </authorList>
    </citation>
    <scope>NUCLEOTIDE SEQUENCE</scope>
    <source>
        <strain evidence="3">ZZQ-149</strain>
    </source>
</reference>
<dbReference type="SUPFAM" id="SSF53335">
    <property type="entry name" value="S-adenosyl-L-methionine-dependent methyltransferases"/>
    <property type="match status" value="1"/>
</dbReference>
<dbReference type="CDD" id="cd02440">
    <property type="entry name" value="AdoMet_MTases"/>
    <property type="match status" value="1"/>
</dbReference>